<reference evidence="1 2" key="1">
    <citation type="journal article" date="2012" name="J. Bacteriol.">
        <title>Complete Genome Sequence of the Thermophilic, Piezophilic, Heterotrophic Bacterium Marinitoga piezophila KA3.</title>
        <authorList>
            <person name="Lucas S."/>
            <person name="Han J."/>
            <person name="Lapidus A."/>
            <person name="Cheng J.F."/>
            <person name="Goodwin L.A."/>
            <person name="Pitluck S."/>
            <person name="Peters L."/>
            <person name="Mikhailova N."/>
            <person name="Teshima H."/>
            <person name="Detter J.C."/>
            <person name="Han C."/>
            <person name="Tapia R."/>
            <person name="Land M."/>
            <person name="Hauser L."/>
            <person name="Kyrpides N.C."/>
            <person name="Ivanova N."/>
            <person name="Pagani I."/>
            <person name="Vannier P."/>
            <person name="Oger P."/>
            <person name="Bartlett D.H."/>
            <person name="Noll K.M."/>
            <person name="Woyke T."/>
            <person name="Jebbar M."/>
        </authorList>
    </citation>
    <scope>NUCLEOTIDE SEQUENCE [LARGE SCALE GENOMIC DNA]</scope>
    <source>
        <strain evidence="2">DSM 14283 / JCM 11233 / KA3</strain>
    </source>
</reference>
<name>H2J431_MARPK</name>
<dbReference type="HOGENOM" id="CLU_2826070_0_0_0"/>
<evidence type="ECO:0000313" key="2">
    <source>
        <dbReference type="Proteomes" id="UP000007161"/>
    </source>
</evidence>
<evidence type="ECO:0000313" key="1">
    <source>
        <dbReference type="EMBL" id="AEX84759.1"/>
    </source>
</evidence>
<sequence length="66" mass="8058">MIGVINFERQYEQILEKLPEKFTKIEISKDDYFYVLRLYRGKQVYRVIKKDRIDKLMFTAANYMGV</sequence>
<proteinExistence type="predicted"/>
<accession>H2J431</accession>
<reference evidence="2" key="2">
    <citation type="submission" date="2012-01" db="EMBL/GenBank/DDBJ databases">
        <title>Complete sequence of chromosome of Marinitoga piezophila KA3.</title>
        <authorList>
            <person name="Lucas S."/>
            <person name="Han J."/>
            <person name="Lapidus A."/>
            <person name="Cheng J.-F."/>
            <person name="Goodwin L."/>
            <person name="Pitluck S."/>
            <person name="Peters L."/>
            <person name="Mikhailova N."/>
            <person name="Teshima H."/>
            <person name="Detter J.C."/>
            <person name="Han C."/>
            <person name="Tapia R."/>
            <person name="Land M."/>
            <person name="Hauser L."/>
            <person name="Kyrpides N."/>
            <person name="Ivanova N."/>
            <person name="Pagani I."/>
            <person name="Jebbar M."/>
            <person name="Vannier P."/>
            <person name="Oger P."/>
            <person name="Cario A."/>
            <person name="Bartlett D."/>
            <person name="Noll K.M."/>
            <person name="Woyke T."/>
        </authorList>
    </citation>
    <scope>NUCLEOTIDE SEQUENCE [LARGE SCALE GENOMIC DNA]</scope>
    <source>
        <strain evidence="2">DSM 14283 / JCM 11233 / KA3</strain>
    </source>
</reference>
<dbReference type="KEGG" id="mpz:Marpi_0308"/>
<protein>
    <submittedName>
        <fullName evidence="1">Uncharacterized protein</fullName>
    </submittedName>
</protein>
<gene>
    <name evidence="1" type="ordered locus">Marpi_0308</name>
</gene>
<organism evidence="1 2">
    <name type="scientific">Marinitoga piezophila (strain DSM 14283 / JCM 11233 / KA3)</name>
    <dbReference type="NCBI Taxonomy" id="443254"/>
    <lineage>
        <taxon>Bacteria</taxon>
        <taxon>Thermotogati</taxon>
        <taxon>Thermotogota</taxon>
        <taxon>Thermotogae</taxon>
        <taxon>Petrotogales</taxon>
        <taxon>Petrotogaceae</taxon>
        <taxon>Marinitoga</taxon>
    </lineage>
</organism>
<dbReference type="RefSeq" id="WP_014295831.1">
    <property type="nucleotide sequence ID" value="NC_016751.1"/>
</dbReference>
<dbReference type="Proteomes" id="UP000007161">
    <property type="component" value="Chromosome"/>
</dbReference>
<dbReference type="STRING" id="443254.Marpi_0308"/>
<keyword evidence="2" id="KW-1185">Reference proteome</keyword>
<dbReference type="AlphaFoldDB" id="H2J431"/>
<dbReference type="EMBL" id="CP003257">
    <property type="protein sequence ID" value="AEX84759.1"/>
    <property type="molecule type" value="Genomic_DNA"/>
</dbReference>